<gene>
    <name evidence="1" type="ORF">HZH66_014687</name>
</gene>
<keyword evidence="2" id="KW-1185">Reference proteome</keyword>
<evidence type="ECO:0000313" key="2">
    <source>
        <dbReference type="Proteomes" id="UP000614350"/>
    </source>
</evidence>
<dbReference type="AlphaFoldDB" id="A0A834J0Z0"/>
<dbReference type="EMBL" id="JACSEA010000023">
    <property type="protein sequence ID" value="KAF7379316.1"/>
    <property type="molecule type" value="Genomic_DNA"/>
</dbReference>
<dbReference type="Proteomes" id="UP000614350">
    <property type="component" value="Unassembled WGS sequence"/>
</dbReference>
<evidence type="ECO:0000313" key="1">
    <source>
        <dbReference type="EMBL" id="KAF7379316.1"/>
    </source>
</evidence>
<organism evidence="1 2">
    <name type="scientific">Vespula vulgaris</name>
    <name type="common">Yellow jacket</name>
    <name type="synonym">Wasp</name>
    <dbReference type="NCBI Taxonomy" id="7454"/>
    <lineage>
        <taxon>Eukaryota</taxon>
        <taxon>Metazoa</taxon>
        <taxon>Ecdysozoa</taxon>
        <taxon>Arthropoda</taxon>
        <taxon>Hexapoda</taxon>
        <taxon>Insecta</taxon>
        <taxon>Pterygota</taxon>
        <taxon>Neoptera</taxon>
        <taxon>Endopterygota</taxon>
        <taxon>Hymenoptera</taxon>
        <taxon>Apocrita</taxon>
        <taxon>Aculeata</taxon>
        <taxon>Vespoidea</taxon>
        <taxon>Vespidae</taxon>
        <taxon>Vespinae</taxon>
        <taxon>Vespula</taxon>
    </lineage>
</organism>
<accession>A0A834J0Z0</accession>
<name>A0A834J0Z0_VESVU</name>
<protein>
    <submittedName>
        <fullName evidence="1">Uncharacterized protein</fullName>
    </submittedName>
</protein>
<proteinExistence type="predicted"/>
<comment type="caution">
    <text evidence="1">The sequence shown here is derived from an EMBL/GenBank/DDBJ whole genome shotgun (WGS) entry which is preliminary data.</text>
</comment>
<reference evidence="1" key="1">
    <citation type="journal article" date="2020" name="G3 (Bethesda)">
        <title>High-Quality Assemblies for Three Invasive Social Wasps from the &lt;i&gt;Vespula&lt;/i&gt; Genus.</title>
        <authorList>
            <person name="Harrop T.W.R."/>
            <person name="Guhlin J."/>
            <person name="McLaughlin G.M."/>
            <person name="Permina E."/>
            <person name="Stockwell P."/>
            <person name="Gilligan J."/>
            <person name="Le Lec M.F."/>
            <person name="Gruber M.A.M."/>
            <person name="Quinn O."/>
            <person name="Lovegrove M."/>
            <person name="Duncan E.J."/>
            <person name="Remnant E.J."/>
            <person name="Van Eeckhoven J."/>
            <person name="Graham B."/>
            <person name="Knapp R.A."/>
            <person name="Langford K.W."/>
            <person name="Kronenberg Z."/>
            <person name="Press M.O."/>
            <person name="Eacker S.M."/>
            <person name="Wilson-Rankin E.E."/>
            <person name="Purcell J."/>
            <person name="Lester P.J."/>
            <person name="Dearden P.K."/>
        </authorList>
    </citation>
    <scope>NUCLEOTIDE SEQUENCE</scope>
    <source>
        <strain evidence="1">Marl-1</strain>
    </source>
</reference>
<sequence>MRHPKRNIFTWSSCSSVHPITSPTWIIQTSDHQPDQGMKTFSFLVLYLNGKSINAVFMEWYSQSNDEHSMRSHHDEDGA</sequence>